<dbReference type="EMBL" id="GBRH01162296">
    <property type="protein sequence ID" value="JAE35600.1"/>
    <property type="molecule type" value="Transcribed_RNA"/>
</dbReference>
<name>A0A0A9HEP3_ARUDO</name>
<sequence>MMINFIILKYARCVRVAPSAQSLVQAGYIGNLVQGGRVAPGV</sequence>
<reference evidence="1" key="2">
    <citation type="journal article" date="2015" name="Data Brief">
        <title>Shoot transcriptome of the giant reed, Arundo donax.</title>
        <authorList>
            <person name="Barrero R.A."/>
            <person name="Guerrero F.D."/>
            <person name="Moolhuijzen P."/>
            <person name="Goolsby J.A."/>
            <person name="Tidwell J."/>
            <person name="Bellgard S.E."/>
            <person name="Bellgard M.I."/>
        </authorList>
    </citation>
    <scope>NUCLEOTIDE SEQUENCE</scope>
    <source>
        <tissue evidence="1">Shoot tissue taken approximately 20 cm above the soil surface</tissue>
    </source>
</reference>
<protein>
    <submittedName>
        <fullName evidence="1">Uncharacterized protein</fullName>
    </submittedName>
</protein>
<reference evidence="1" key="1">
    <citation type="submission" date="2014-09" db="EMBL/GenBank/DDBJ databases">
        <authorList>
            <person name="Magalhaes I.L.F."/>
            <person name="Oliveira U."/>
            <person name="Santos F.R."/>
            <person name="Vidigal T.H.D.A."/>
            <person name="Brescovit A.D."/>
            <person name="Santos A.J."/>
        </authorList>
    </citation>
    <scope>NUCLEOTIDE SEQUENCE</scope>
    <source>
        <tissue evidence="1">Shoot tissue taken approximately 20 cm above the soil surface</tissue>
    </source>
</reference>
<dbReference type="AlphaFoldDB" id="A0A0A9HEP3"/>
<accession>A0A0A9HEP3</accession>
<organism evidence="1">
    <name type="scientific">Arundo donax</name>
    <name type="common">Giant reed</name>
    <name type="synonym">Donax arundinaceus</name>
    <dbReference type="NCBI Taxonomy" id="35708"/>
    <lineage>
        <taxon>Eukaryota</taxon>
        <taxon>Viridiplantae</taxon>
        <taxon>Streptophyta</taxon>
        <taxon>Embryophyta</taxon>
        <taxon>Tracheophyta</taxon>
        <taxon>Spermatophyta</taxon>
        <taxon>Magnoliopsida</taxon>
        <taxon>Liliopsida</taxon>
        <taxon>Poales</taxon>
        <taxon>Poaceae</taxon>
        <taxon>PACMAD clade</taxon>
        <taxon>Arundinoideae</taxon>
        <taxon>Arundineae</taxon>
        <taxon>Arundo</taxon>
    </lineage>
</organism>
<evidence type="ECO:0000313" key="1">
    <source>
        <dbReference type="EMBL" id="JAE35600.1"/>
    </source>
</evidence>
<proteinExistence type="predicted"/>